<evidence type="ECO:0000256" key="6">
    <source>
        <dbReference type="ARBA" id="ARBA00022679"/>
    </source>
</evidence>
<dbReference type="InterPro" id="IPR015421">
    <property type="entry name" value="PyrdxlP-dep_Trfase_major"/>
</dbReference>
<evidence type="ECO:0000256" key="2">
    <source>
        <dbReference type="ARBA" id="ARBA00002824"/>
    </source>
</evidence>
<dbReference type="InterPro" id="IPR000192">
    <property type="entry name" value="Aminotrans_V_dom"/>
</dbReference>
<keyword evidence="6 10" id="KW-0808">Transferase</keyword>
<dbReference type="InterPro" id="IPR015424">
    <property type="entry name" value="PyrdxlP-dep_Trfase"/>
</dbReference>
<protein>
    <recommendedName>
        <fullName evidence="5">Probable cysteine desulfurase</fullName>
        <ecNumber evidence="4">2.8.1.7</ecNumber>
    </recommendedName>
</protein>
<dbReference type="Pfam" id="PF00266">
    <property type="entry name" value="Aminotran_5"/>
    <property type="match status" value="1"/>
</dbReference>
<dbReference type="PANTHER" id="PTHR43586">
    <property type="entry name" value="CYSTEINE DESULFURASE"/>
    <property type="match status" value="1"/>
</dbReference>
<evidence type="ECO:0000313" key="10">
    <source>
        <dbReference type="EMBL" id="WZW87681.1"/>
    </source>
</evidence>
<evidence type="ECO:0000313" key="11">
    <source>
        <dbReference type="Proteomes" id="UP001449178"/>
    </source>
</evidence>
<comment type="function">
    <text evidence="2">Catalyzes the removal of elemental sulfur and selenium atoms from L-cysteine, L-cystine, L-selenocysteine, and L-selenocystine to produce L-alanine.</text>
</comment>
<organism evidence="10 11">
    <name type="scientific">Ignatzschineria larvae DSM 13226</name>
    <dbReference type="NCBI Taxonomy" id="1111732"/>
    <lineage>
        <taxon>Bacteria</taxon>
        <taxon>Pseudomonadati</taxon>
        <taxon>Pseudomonadota</taxon>
        <taxon>Gammaproteobacteria</taxon>
        <taxon>Cardiobacteriales</taxon>
        <taxon>Ignatzschineriaceae</taxon>
        <taxon>Ignatzschineria</taxon>
    </lineage>
</organism>
<reference evidence="10 11" key="1">
    <citation type="submission" date="2024-03" db="EMBL/GenBank/DDBJ databases">
        <title>Complete Genome Sequence and Annotation of Ignatzschineria larvae DSM 13226.</title>
        <authorList>
            <person name="Cantrell E."/>
            <person name="Burcham Z.M."/>
        </authorList>
    </citation>
    <scope>NUCLEOTIDE SEQUENCE [LARGE SCALE GENOMIC DNA]</scope>
    <source>
        <strain evidence="10 11">DSM 13226</strain>
    </source>
</reference>
<evidence type="ECO:0000256" key="3">
    <source>
        <dbReference type="ARBA" id="ARBA00010447"/>
    </source>
</evidence>
<dbReference type="Gene3D" id="3.90.1150.10">
    <property type="entry name" value="Aspartate Aminotransferase, domain 1"/>
    <property type="match status" value="1"/>
</dbReference>
<keyword evidence="7" id="KW-0663">Pyridoxal phosphate</keyword>
<dbReference type="SUPFAM" id="SSF53383">
    <property type="entry name" value="PLP-dependent transferases"/>
    <property type="match status" value="1"/>
</dbReference>
<dbReference type="PANTHER" id="PTHR43586:SF8">
    <property type="entry name" value="CYSTEINE DESULFURASE 1, CHLOROPLASTIC"/>
    <property type="match status" value="1"/>
</dbReference>
<dbReference type="CDD" id="cd06453">
    <property type="entry name" value="SufS_like"/>
    <property type="match status" value="1"/>
</dbReference>
<dbReference type="GO" id="GO:0031071">
    <property type="term" value="F:cysteine desulfurase activity"/>
    <property type="evidence" value="ECO:0007669"/>
    <property type="project" value="UniProtKB-EC"/>
</dbReference>
<dbReference type="InterPro" id="IPR015422">
    <property type="entry name" value="PyrdxlP-dep_Trfase_small"/>
</dbReference>
<keyword evidence="11" id="KW-1185">Reference proteome</keyword>
<dbReference type="Proteomes" id="UP001449178">
    <property type="component" value="Chromosome"/>
</dbReference>
<proteinExistence type="inferred from homology"/>
<evidence type="ECO:0000256" key="1">
    <source>
        <dbReference type="ARBA" id="ARBA00001933"/>
    </source>
</evidence>
<dbReference type="RefSeq" id="WP_026879621.1">
    <property type="nucleotide sequence ID" value="NZ_CP150637.1"/>
</dbReference>
<comment type="similarity">
    <text evidence="3">Belongs to the class-V pyridoxal-phosphate-dependent aminotransferase family. Csd subfamily.</text>
</comment>
<dbReference type="InterPro" id="IPR016454">
    <property type="entry name" value="Cysteine_dSase"/>
</dbReference>
<evidence type="ECO:0000256" key="7">
    <source>
        <dbReference type="ARBA" id="ARBA00022898"/>
    </source>
</evidence>
<comment type="cofactor">
    <cofactor evidence="1">
        <name>pyridoxal 5'-phosphate</name>
        <dbReference type="ChEBI" id="CHEBI:597326"/>
    </cofactor>
</comment>
<dbReference type="InterPro" id="IPR010970">
    <property type="entry name" value="Cys_dSase_SufS"/>
</dbReference>
<dbReference type="Gene3D" id="3.40.640.10">
    <property type="entry name" value="Type I PLP-dependent aspartate aminotransferase-like (Major domain)"/>
    <property type="match status" value="1"/>
</dbReference>
<comment type="catalytic activity">
    <reaction evidence="8">
        <text>(sulfur carrier)-H + L-cysteine = (sulfur carrier)-SH + L-alanine</text>
        <dbReference type="Rhea" id="RHEA:43892"/>
        <dbReference type="Rhea" id="RHEA-COMP:14737"/>
        <dbReference type="Rhea" id="RHEA-COMP:14739"/>
        <dbReference type="ChEBI" id="CHEBI:29917"/>
        <dbReference type="ChEBI" id="CHEBI:35235"/>
        <dbReference type="ChEBI" id="CHEBI:57972"/>
        <dbReference type="ChEBI" id="CHEBI:64428"/>
        <dbReference type="EC" id="2.8.1.7"/>
    </reaction>
</comment>
<dbReference type="PIRSF" id="PIRSF005572">
    <property type="entry name" value="NifS"/>
    <property type="match status" value="1"/>
</dbReference>
<feature type="domain" description="Aminotransferase class V" evidence="9">
    <location>
        <begin position="25"/>
        <end position="393"/>
    </location>
</feature>
<dbReference type="NCBIfam" id="TIGR01979">
    <property type="entry name" value="sufS"/>
    <property type="match status" value="1"/>
</dbReference>
<evidence type="ECO:0000256" key="8">
    <source>
        <dbReference type="ARBA" id="ARBA00050776"/>
    </source>
</evidence>
<evidence type="ECO:0000259" key="9">
    <source>
        <dbReference type="Pfam" id="PF00266"/>
    </source>
</evidence>
<name>A0ABZ3BZN1_9GAMM</name>
<evidence type="ECO:0000256" key="5">
    <source>
        <dbReference type="ARBA" id="ARBA00021850"/>
    </source>
</evidence>
<gene>
    <name evidence="10" type="ORF">WMO13_09990</name>
</gene>
<evidence type="ECO:0000256" key="4">
    <source>
        <dbReference type="ARBA" id="ARBA00012239"/>
    </source>
</evidence>
<accession>A0ABZ3BZN1</accession>
<sequence>MIALPEIRAQFPILQQAVKGQTVAFLDTGASAQKPQQVIDAERAVYEQYYANIHRGVYYFSEKSTQEYEAVRELVREFIKAEDPREIIFTKGATESINLVAQSYGRKVLQAGDIVIISEMEHHANIVPWQMICEEKGAILKVIPINDAGELEMDQYRAMLNDRVKIVSVTQVSNVLGTINDVATIINEAHKVGAKVLIDGAQGAVHQPLDVVALDADFYAFSAHKLYGPSGVGVLYGKRTLLEAMPPYQTGGDMIDVVTFEKTTFAPLPNKFEAGTPNIAGVIAFGEAIKWVTAVGFELIESHEKALLEYATSALSQIPELRIIGTAENKAGVISFVIKGIHPHDIGTLLDHEGVAVRVGHHCAQPLMKRMKVPATARMSLGVYNTSEEIDRLVKGLKKIIALFG</sequence>
<dbReference type="EC" id="2.8.1.7" evidence="4"/>
<dbReference type="EMBL" id="CP150637">
    <property type="protein sequence ID" value="WZW87681.1"/>
    <property type="molecule type" value="Genomic_DNA"/>
</dbReference>